<accession>A0ABP1RVF2</accession>
<keyword evidence="1" id="KW-0472">Membrane</keyword>
<evidence type="ECO:0000313" key="2">
    <source>
        <dbReference type="EMBL" id="CAL8136466.1"/>
    </source>
</evidence>
<gene>
    <name evidence="2" type="ORF">ODALV1_LOCUS26456</name>
</gene>
<sequence>MEETTPFSIYPTQFSTANYDLKNPIVFWEIAIAWLVLNLTMICVVVIFLLFILQTTITVIRRYCLGKEDKALAKQATTSTAAMKNRQRIYLPRPSLKNSLKMRRSQSFSSGDVDGIIKKDGVGIIDGEDFWERYLTRDNIPQEYYDDYQDFLELRRNTGREYEYVDETKGMEKSRGNSDATSFSSDPFQFKENTPIWKRAGHAVYGILRASNNKIPIIKVES</sequence>
<dbReference type="Proteomes" id="UP001642540">
    <property type="component" value="Unassembled WGS sequence"/>
</dbReference>
<keyword evidence="3" id="KW-1185">Reference proteome</keyword>
<keyword evidence="1" id="KW-0812">Transmembrane</keyword>
<feature type="transmembrane region" description="Helical" evidence="1">
    <location>
        <begin position="25"/>
        <end position="53"/>
    </location>
</feature>
<organism evidence="2 3">
    <name type="scientific">Orchesella dallaii</name>
    <dbReference type="NCBI Taxonomy" id="48710"/>
    <lineage>
        <taxon>Eukaryota</taxon>
        <taxon>Metazoa</taxon>
        <taxon>Ecdysozoa</taxon>
        <taxon>Arthropoda</taxon>
        <taxon>Hexapoda</taxon>
        <taxon>Collembola</taxon>
        <taxon>Entomobryomorpha</taxon>
        <taxon>Entomobryoidea</taxon>
        <taxon>Orchesellidae</taxon>
        <taxon>Orchesellinae</taxon>
        <taxon>Orchesella</taxon>
    </lineage>
</organism>
<dbReference type="EMBL" id="CAXLJM020000111">
    <property type="protein sequence ID" value="CAL8136466.1"/>
    <property type="molecule type" value="Genomic_DNA"/>
</dbReference>
<evidence type="ECO:0000256" key="1">
    <source>
        <dbReference type="SAM" id="Phobius"/>
    </source>
</evidence>
<evidence type="ECO:0000313" key="3">
    <source>
        <dbReference type="Proteomes" id="UP001642540"/>
    </source>
</evidence>
<comment type="caution">
    <text evidence="2">The sequence shown here is derived from an EMBL/GenBank/DDBJ whole genome shotgun (WGS) entry which is preliminary data.</text>
</comment>
<name>A0ABP1RVF2_9HEXA</name>
<keyword evidence="1" id="KW-1133">Transmembrane helix</keyword>
<proteinExistence type="predicted"/>
<protein>
    <submittedName>
        <fullName evidence="2">Uncharacterized protein</fullName>
    </submittedName>
</protein>
<reference evidence="2 3" key="1">
    <citation type="submission" date="2024-08" db="EMBL/GenBank/DDBJ databases">
        <authorList>
            <person name="Cucini C."/>
            <person name="Frati F."/>
        </authorList>
    </citation>
    <scope>NUCLEOTIDE SEQUENCE [LARGE SCALE GENOMIC DNA]</scope>
</reference>